<keyword evidence="1" id="KW-1133">Transmembrane helix</keyword>
<protein>
    <submittedName>
        <fullName evidence="2">Uncharacterized protein</fullName>
    </submittedName>
</protein>
<dbReference type="GeneID" id="56031001"/>
<dbReference type="RefSeq" id="WP_179171302.1">
    <property type="nucleotide sequence ID" value="NZ_CP058530.1"/>
</dbReference>
<feature type="transmembrane region" description="Helical" evidence="1">
    <location>
        <begin position="43"/>
        <end position="60"/>
    </location>
</feature>
<evidence type="ECO:0000256" key="1">
    <source>
        <dbReference type="SAM" id="Phobius"/>
    </source>
</evidence>
<keyword evidence="1" id="KW-0472">Membrane</keyword>
<dbReference type="AlphaFoldDB" id="A0A7D5GH81"/>
<dbReference type="Proteomes" id="UP000509750">
    <property type="component" value="Plasmid unnamed1"/>
</dbReference>
<keyword evidence="1" id="KW-0812">Transmembrane</keyword>
<dbReference type="EMBL" id="CP058530">
    <property type="protein sequence ID" value="QLG29728.1"/>
    <property type="molecule type" value="Genomic_DNA"/>
</dbReference>
<dbReference type="OrthoDB" id="380329at2157"/>
<organism evidence="2 3">
    <name type="scientific">Halorarum halophilum</name>
    <dbReference type="NCBI Taxonomy" id="2743090"/>
    <lineage>
        <taxon>Archaea</taxon>
        <taxon>Methanobacteriati</taxon>
        <taxon>Methanobacteriota</taxon>
        <taxon>Stenosarchaea group</taxon>
        <taxon>Halobacteria</taxon>
        <taxon>Halobacteriales</taxon>
        <taxon>Haloferacaceae</taxon>
        <taxon>Halorarum</taxon>
    </lineage>
</organism>
<gene>
    <name evidence="2" type="ORF">HUG10_19170</name>
</gene>
<dbReference type="KEGG" id="halg:HUG10_19170"/>
<keyword evidence="3" id="KW-1185">Reference proteome</keyword>
<sequence>MNVAGISLCLVGLAGVLWPEPTLRFWFLGMLEEGSLSDNGRAFFRGLGVLCVLVGLLVATST</sequence>
<proteinExistence type="predicted"/>
<reference evidence="2 3" key="1">
    <citation type="submission" date="2020-07" db="EMBL/GenBank/DDBJ databases">
        <title>Gai3-2, isolated from salt lake.</title>
        <authorList>
            <person name="Cui H."/>
            <person name="Shi X."/>
        </authorList>
    </citation>
    <scope>NUCLEOTIDE SEQUENCE [LARGE SCALE GENOMIC DNA]</scope>
    <source>
        <strain evidence="2 3">Gai3-2</strain>
        <plasmid evidence="2 3">unnamed1</plasmid>
    </source>
</reference>
<evidence type="ECO:0000313" key="2">
    <source>
        <dbReference type="EMBL" id="QLG29728.1"/>
    </source>
</evidence>
<accession>A0A7D5GH81</accession>
<keyword evidence="2" id="KW-0614">Plasmid</keyword>
<geneLocation type="plasmid" evidence="2 3">
    <name>unnamed1</name>
</geneLocation>
<evidence type="ECO:0000313" key="3">
    <source>
        <dbReference type="Proteomes" id="UP000509750"/>
    </source>
</evidence>
<name>A0A7D5GH81_9EURY</name>